<evidence type="ECO:0000256" key="2">
    <source>
        <dbReference type="SAM" id="Phobius"/>
    </source>
</evidence>
<sequence length="1127" mass="120587">MSSDLTKKVKGRKRRIGLRLGIWTISLFCVCATVLIFTLMAVMGTRLQVPEWVEERVMARLNQNTDAFVVSVESIAIVIEKGWVPRLQLRGIALSNASAAPFVRLAEAQTVLALKPMLQGQFKPRSVYVNGAQVVVRRHENGQIGLSVGGALPAVEEAPNLAAVIEQAHDVLENPHFNALREVILRNMTIGFEDARVNKVWAIDGAELSLERKGLDLQIRGDFALLGARDYATTLSVNYEGKIGSAAAQFGINLEDMASQDIAGQSPVMSWLNAIDAPISGAIRGEMNEKGALAGLNATLQLSEGVIQPNEAAQPVAFTAMRSYFSFDPVLDKLTFDELFVDSKWGTFTANGKALLVGMDTGWPNAILGQIDIQELNANPAGLYPEPVHLEGVHADLRLNLDPFVLTIGELSVLDQAMRINLTGEVAAKAEGWAVAIDTRLNQIRTDRLLELWPGAFKAKPRTWIKNNVIDASLENAQFSMRMAPGQKQEFYLGFEFHDMATRFVKGLPPIEGASGRASLAGRRFVITADQGQVTAPQGGRIDVSGTSFVIPNTDIRGGPAQVMLRTKSTITAGLALLDEKPFEFMKKAGRPVVLADGRAEVSGQIDILLKKRLLLEDVGFDLQGRLSNVTSEQLIPGKVLTAQALQVSAVPSRLEISGSGRIGQVPFEALWGADLGPGGKPGSKVEGWVELSGRFLDEFRIGLPPGSLTGVAQAPITLELPKGAPGSFLLTSDLAGLGLRLRELDWSLSEDGKGVLEVSGRLAEPVVVDKILLNAPGLEARGNVSLRPDGELDRASFTSVKAGSWLDAPVELVGQGKDQPPAVRVLGGVFDVRQASVLKGPQDGQAARSEGNKGPVSLVLDELIITDGITLTNFKADLTMTNGASGPFTGQVNQGGKVSGRIVPQKGGSAFIIRSEEAGRVMASAGLLKNARGGTMELRLVPAKTPGEFDGQLEAQNMRLTEAPTMAALLNAVSIVGLVEQMGGDGIHFRTVDGRFRLAPDRVTVYSGSAVGPSMGISLDGYYDTGRGQMDFQGVISPVYVLNVLGGAYSRKGEGLFGFNYTLTGTADDPDVYVNPLTALAPGLFRELFRRPAPKRDGTNKDQDGGAAVEQESPPPKTNTGRQNDR</sequence>
<feature type="transmembrane region" description="Helical" evidence="2">
    <location>
        <begin position="20"/>
        <end position="43"/>
    </location>
</feature>
<reference evidence="3 4" key="1">
    <citation type="submission" date="2017-03" db="EMBL/GenBank/DDBJ databases">
        <authorList>
            <person name="Afonso C.L."/>
            <person name="Miller P.J."/>
            <person name="Scott M.A."/>
            <person name="Spackman E."/>
            <person name="Goraichik I."/>
            <person name="Dimitrov K.M."/>
            <person name="Suarez D.L."/>
            <person name="Swayne D.E."/>
        </authorList>
    </citation>
    <scope>NUCLEOTIDE SEQUENCE [LARGE SCALE GENOMIC DNA]</scope>
    <source>
        <strain evidence="3 4">CECT 7450</strain>
    </source>
</reference>
<organism evidence="3 4">
    <name type="scientific">Roseovarius albus</name>
    <dbReference type="NCBI Taxonomy" id="1247867"/>
    <lineage>
        <taxon>Bacteria</taxon>
        <taxon>Pseudomonadati</taxon>
        <taxon>Pseudomonadota</taxon>
        <taxon>Alphaproteobacteria</taxon>
        <taxon>Rhodobacterales</taxon>
        <taxon>Roseobacteraceae</taxon>
        <taxon>Roseovarius</taxon>
    </lineage>
</organism>
<dbReference type="EMBL" id="FWFX01000006">
    <property type="protein sequence ID" value="SLN46629.1"/>
    <property type="molecule type" value="Genomic_DNA"/>
</dbReference>
<evidence type="ECO:0000313" key="4">
    <source>
        <dbReference type="Proteomes" id="UP000193061"/>
    </source>
</evidence>
<keyword evidence="2" id="KW-0812">Transmembrane</keyword>
<gene>
    <name evidence="3" type="ORF">ROA7450_02294</name>
</gene>
<dbReference type="Proteomes" id="UP000193061">
    <property type="component" value="Unassembled WGS sequence"/>
</dbReference>
<evidence type="ECO:0000256" key="1">
    <source>
        <dbReference type="SAM" id="MobiDB-lite"/>
    </source>
</evidence>
<keyword evidence="4" id="KW-1185">Reference proteome</keyword>
<evidence type="ECO:0000313" key="3">
    <source>
        <dbReference type="EMBL" id="SLN46629.1"/>
    </source>
</evidence>
<dbReference type="AlphaFoldDB" id="A0A1X6ZBU8"/>
<feature type="region of interest" description="Disordered" evidence="1">
    <location>
        <begin position="1091"/>
        <end position="1127"/>
    </location>
</feature>
<name>A0A1X6ZBU8_9RHOB</name>
<keyword evidence="2" id="KW-0472">Membrane</keyword>
<feature type="compositionally biased region" description="Basic and acidic residues" evidence="1">
    <location>
        <begin position="1091"/>
        <end position="1105"/>
    </location>
</feature>
<protein>
    <recommendedName>
        <fullName evidence="5">DUF3971 domain-containing protein</fullName>
    </recommendedName>
</protein>
<keyword evidence="2" id="KW-1133">Transmembrane helix</keyword>
<evidence type="ECO:0008006" key="5">
    <source>
        <dbReference type="Google" id="ProtNLM"/>
    </source>
</evidence>
<proteinExistence type="predicted"/>
<accession>A0A1X6ZBU8</accession>